<dbReference type="Proteomes" id="UP000235145">
    <property type="component" value="Unassembled WGS sequence"/>
</dbReference>
<organism evidence="1 2">
    <name type="scientific">Lactuca sativa</name>
    <name type="common">Garden lettuce</name>
    <dbReference type="NCBI Taxonomy" id="4236"/>
    <lineage>
        <taxon>Eukaryota</taxon>
        <taxon>Viridiplantae</taxon>
        <taxon>Streptophyta</taxon>
        <taxon>Embryophyta</taxon>
        <taxon>Tracheophyta</taxon>
        <taxon>Spermatophyta</taxon>
        <taxon>Magnoliopsida</taxon>
        <taxon>eudicotyledons</taxon>
        <taxon>Gunneridae</taxon>
        <taxon>Pentapetalae</taxon>
        <taxon>asterids</taxon>
        <taxon>campanulids</taxon>
        <taxon>Asterales</taxon>
        <taxon>Asteraceae</taxon>
        <taxon>Cichorioideae</taxon>
        <taxon>Cichorieae</taxon>
        <taxon>Lactucinae</taxon>
        <taxon>Lactuca</taxon>
    </lineage>
</organism>
<protein>
    <submittedName>
        <fullName evidence="1">Uncharacterized protein</fullName>
    </submittedName>
</protein>
<gene>
    <name evidence="1" type="ORF">LSAT_V11C500273500</name>
</gene>
<dbReference type="EMBL" id="NBSK02000005">
    <property type="protein sequence ID" value="KAJ0205660.1"/>
    <property type="molecule type" value="Genomic_DNA"/>
</dbReference>
<dbReference type="Gene3D" id="3.10.330.10">
    <property type="match status" value="1"/>
</dbReference>
<name>A0A9R1X9A1_LACSA</name>
<evidence type="ECO:0000313" key="2">
    <source>
        <dbReference type="Proteomes" id="UP000235145"/>
    </source>
</evidence>
<comment type="caution">
    <text evidence="1">The sequence shown here is derived from an EMBL/GenBank/DDBJ whole genome shotgun (WGS) entry which is preliminary data.</text>
</comment>
<accession>A0A9R1X9A1</accession>
<reference evidence="1 2" key="1">
    <citation type="journal article" date="2017" name="Nat. Commun.">
        <title>Genome assembly with in vitro proximity ligation data and whole-genome triplication in lettuce.</title>
        <authorList>
            <person name="Reyes-Chin-Wo S."/>
            <person name="Wang Z."/>
            <person name="Yang X."/>
            <person name="Kozik A."/>
            <person name="Arikit S."/>
            <person name="Song C."/>
            <person name="Xia L."/>
            <person name="Froenicke L."/>
            <person name="Lavelle D.O."/>
            <person name="Truco M.J."/>
            <person name="Xia R."/>
            <person name="Zhu S."/>
            <person name="Xu C."/>
            <person name="Xu H."/>
            <person name="Xu X."/>
            <person name="Cox K."/>
            <person name="Korf I."/>
            <person name="Meyers B.C."/>
            <person name="Michelmore R.W."/>
        </authorList>
    </citation>
    <scope>NUCLEOTIDE SEQUENCE [LARGE SCALE GENOMIC DNA]</scope>
    <source>
        <strain evidence="2">cv. Salinas</strain>
        <tissue evidence="1">Seedlings</tissue>
    </source>
</reference>
<keyword evidence="2" id="KW-1185">Reference proteome</keyword>
<sequence length="168" mass="19578">MCDPHYDPDAFLPLCLPKTYFYPTPTPTTISLFHKPFRSPNPLQQFESFTLAYSVCLILDSESKVTLLMFPASILKKDILRTKMPLIFSCFQCRLETTLWIVVRIIVGYNNKKYYIDIIESKPSNPITIIETDCGLDYKEPKRPHPYHPCHLTKFLSLIVEKLILQVY</sequence>
<proteinExistence type="predicted"/>
<evidence type="ECO:0000313" key="1">
    <source>
        <dbReference type="EMBL" id="KAJ0205660.1"/>
    </source>
</evidence>
<dbReference type="AlphaFoldDB" id="A0A9R1X9A1"/>